<dbReference type="FunFam" id="3.40.50.1000:FF:000028">
    <property type="entry name" value="Calcium-transporting P-type ATPase, putative"/>
    <property type="match status" value="1"/>
</dbReference>
<evidence type="ECO:0000313" key="15">
    <source>
        <dbReference type="Proteomes" id="UP000009234"/>
    </source>
</evidence>
<keyword evidence="15" id="KW-1185">Reference proteome</keyword>
<dbReference type="InterPro" id="IPR001757">
    <property type="entry name" value="P_typ_ATPase"/>
</dbReference>
<dbReference type="InterPro" id="IPR008250">
    <property type="entry name" value="ATPase_P-typ_transduc_dom_A_sf"/>
</dbReference>
<keyword evidence="11 12" id="KW-0472">Membrane</keyword>
<dbReference type="Gene3D" id="1.20.1110.10">
    <property type="entry name" value="Calcium-transporting ATPase, transmembrane domain"/>
    <property type="match status" value="1"/>
</dbReference>
<keyword evidence="5 12" id="KW-0812">Transmembrane</keyword>
<evidence type="ECO:0000256" key="8">
    <source>
        <dbReference type="ARBA" id="ARBA00022842"/>
    </source>
</evidence>
<sequence>MSVKVVHSLPGRIRIDLPELKKNPSLSAVITRVTKQLPGIREVHANPLTGRVMVVYAQDRLAPGVLLKFLNKITSRTKGKEPRGLREEERVARKPIEPEDLPIRRQWLNVALGGGVLAYLGLKHSLYGRTALAQNAHIFNVAAVTAIISGYPVLRSGFQGLAKGKINHDLLISGLALGTILLRESVPGLLVLTLANLTALGQSLVFRNYRKMLPQLPGARPETRETSLKWDEAGQEYGRKVMLPTLGMASLAGLTGGKGGFQRSLAMLLAANPSPAGISAATAVTTVMAKGSKKGIFFREPRTLERLCGVDTVIFSGTEIFNNAMTYCLGDLFPTSDSSKEQLKALIGRAAAENRDPFSLLLKRVRNIHYKARNPGSKSGTVLVGDEETFVKEGIEIREAAYKAKRMQHLSQMPLYVAFQGKLVGVVGIQQSQASGLRQMIRELRALGMPHIGLFVKPEHAVLKQTVRELGLTHIWCPSSPGEKLEIIRKLSQQGRKVAVVMDGDEEPKLSEEALLSICLSQGLSPVGADVLMSDLPLLPEAFRLALRAEQRAKQNLALVRAANAVGMTLGAMGWLSPMSANVYNNLTSIAVGANSLRLLSGRKNRRRMDDSVYSGTKGEIAAALAAEEGQALAKENHLQPYQCSNWHSLSVEEILHKLKTDLVEGLTGHEVRRRIAQFGFNKMQEENPSGFWQKLWGQFKDFLVKTLVASAGVCALLGEFGDALAITSILVINAVLGVLQEQKAEGALRALNKMTAPTARVKRNGKILRVSAGELVPGDVVLLEQGDGVPADLRLIEAHGLEVEESALTGEAYPVVKKASRMADCIPLLDCENLVFMGTNITRGKATGLVIATGMSTEIGKIAGMLNQQEQELTPLQNRMAQVGGVILKYCLTVSGLVVLAGILRGGSLFKMFLTGVSLAVAAIPEGLPAVVTIALASGVRRMARENAIVRRLPAVETLGSATLICTDKTGTLTQNRQQIQAAYTGGQWWQAQMDQPMLKPLGSEGNPEDLRALLTAGILCNDANLLWNRPGSAKEKSHWRVDGDPTEGALLLAAVHQEINYKELREKWRRIREMPFDAERLRMTALCREEKHGTVAFIKGAPEMIIQRCTQMQRNGGVAPLTLKERAEVMEANEKMTGEAMRVLAMAYKPLPQPELEDPEEDLVLLGLVGMVDPPRPGVKEAVATCHRAGIKVAMITGDHPHTALAIARMVGITDNSRVLTGSEMDRLNDYELTATIRDIRVFARVLPGQKLRLVKAFRSQGEILAMVGDGINDAPAVKEGDIGVAMGKSGTDVTKQAADIVLADDNFTTLVSAVEQGRGIYGNIRRSVRYLLATNVGLVLIVFLAVLLGLEMPLLPIQLLFLNVLGDGLPALALGVEPPTPRLMKQPPRSTQKGFFDNGLGRQIFTRGVATGLVGLETYHRVLKQGDLGRARTVLLASFITSKLLFSLECSERSRKEKYSRYLLGSLALSAVLLAGALYLPVGRRIFKTSSLGPADLITVFGASGVTYIFDKFLTASWQSRRLRQTKKNIHPLPIS</sequence>
<feature type="transmembrane region" description="Helical" evidence="12">
    <location>
        <begin position="1333"/>
        <end position="1353"/>
    </location>
</feature>
<keyword evidence="7" id="KW-0067">ATP-binding</keyword>
<evidence type="ECO:0000256" key="7">
    <source>
        <dbReference type="ARBA" id="ARBA00022840"/>
    </source>
</evidence>
<dbReference type="OrthoDB" id="9760364at2"/>
<feature type="transmembrane region" description="Helical" evidence="12">
    <location>
        <begin position="888"/>
        <end position="908"/>
    </location>
</feature>
<comment type="similarity">
    <text evidence="2">Belongs to the cation transport ATPase (P-type) (TC 3.A.3) family. Type IIA subfamily.</text>
</comment>
<evidence type="ECO:0000256" key="9">
    <source>
        <dbReference type="ARBA" id="ARBA00022967"/>
    </source>
</evidence>
<accession>F6DL95</accession>
<dbReference type="SFLD" id="SFLDG00002">
    <property type="entry name" value="C1.7:_P-type_atpase_like"/>
    <property type="match status" value="1"/>
</dbReference>
<evidence type="ECO:0000256" key="11">
    <source>
        <dbReference type="ARBA" id="ARBA00023136"/>
    </source>
</evidence>
<organism evidence="14 15">
    <name type="scientific">Desulforamulus ruminis (strain ATCC 23193 / DSM 2154 / NCIMB 8452 / DL)</name>
    <name type="common">Desulfotomaculum ruminis</name>
    <dbReference type="NCBI Taxonomy" id="696281"/>
    <lineage>
        <taxon>Bacteria</taxon>
        <taxon>Bacillati</taxon>
        <taxon>Bacillota</taxon>
        <taxon>Clostridia</taxon>
        <taxon>Eubacteriales</taxon>
        <taxon>Peptococcaceae</taxon>
        <taxon>Desulforamulus</taxon>
    </lineage>
</organism>
<dbReference type="SFLD" id="SFLDF00027">
    <property type="entry name" value="p-type_atpase"/>
    <property type="match status" value="1"/>
</dbReference>
<feature type="transmembrane region" description="Helical" evidence="12">
    <location>
        <begin position="1497"/>
        <end position="1517"/>
    </location>
</feature>
<comment type="subcellular location">
    <subcellularLocation>
        <location evidence="1">Cell membrane</location>
        <topology evidence="1">Multi-pass membrane protein</topology>
    </subcellularLocation>
</comment>
<proteinExistence type="inferred from homology"/>
<dbReference type="GO" id="GO:0005886">
    <property type="term" value="C:plasma membrane"/>
    <property type="evidence" value="ECO:0007669"/>
    <property type="project" value="UniProtKB-SubCell"/>
</dbReference>
<evidence type="ECO:0000256" key="12">
    <source>
        <dbReference type="SAM" id="Phobius"/>
    </source>
</evidence>
<keyword evidence="10 12" id="KW-1133">Transmembrane helix</keyword>
<dbReference type="SFLD" id="SFLDS00003">
    <property type="entry name" value="Haloacid_Dehalogenase"/>
    <property type="match status" value="1"/>
</dbReference>
<dbReference type="GO" id="GO:0005524">
    <property type="term" value="F:ATP binding"/>
    <property type="evidence" value="ECO:0007669"/>
    <property type="project" value="UniProtKB-KW"/>
</dbReference>
<dbReference type="KEGG" id="dru:Desru_1041"/>
<dbReference type="PANTHER" id="PTHR43294:SF21">
    <property type="entry name" value="CATION TRANSPORTING ATPASE"/>
    <property type="match status" value="1"/>
</dbReference>
<evidence type="ECO:0000313" key="14">
    <source>
        <dbReference type="EMBL" id="AEG59316.1"/>
    </source>
</evidence>
<dbReference type="Pfam" id="PF00689">
    <property type="entry name" value="Cation_ATPase_C"/>
    <property type="match status" value="1"/>
</dbReference>
<dbReference type="FunFam" id="2.70.150.10:FF:000160">
    <property type="entry name" value="Sarcoplasmic/endoplasmic reticulum calcium ATPase 1"/>
    <property type="match status" value="1"/>
</dbReference>
<evidence type="ECO:0000256" key="5">
    <source>
        <dbReference type="ARBA" id="ARBA00022692"/>
    </source>
</evidence>
<dbReference type="InterPro" id="IPR023298">
    <property type="entry name" value="ATPase_P-typ_TM_dom_sf"/>
</dbReference>
<dbReference type="SUPFAM" id="SSF81653">
    <property type="entry name" value="Calcium ATPase, transduction domain A"/>
    <property type="match status" value="1"/>
</dbReference>
<dbReference type="InterPro" id="IPR050510">
    <property type="entry name" value="Cation_transp_ATPase_P-type"/>
</dbReference>
<dbReference type="RefSeq" id="WP_013841087.1">
    <property type="nucleotide sequence ID" value="NC_015589.1"/>
</dbReference>
<dbReference type="SUPFAM" id="SSF56784">
    <property type="entry name" value="HAD-like"/>
    <property type="match status" value="2"/>
</dbReference>
<keyword evidence="4" id="KW-0597">Phosphoprotein</keyword>
<feature type="domain" description="Cation-transporting P-type ATPase N-terminal" evidence="13">
    <location>
        <begin position="646"/>
        <end position="720"/>
    </location>
</feature>
<name>F6DL95_DESRL</name>
<dbReference type="InterPro" id="IPR059000">
    <property type="entry name" value="ATPase_P-type_domA"/>
</dbReference>
<keyword evidence="9" id="KW-1278">Translocase</keyword>
<dbReference type="InterPro" id="IPR004014">
    <property type="entry name" value="ATPase_P-typ_cation-transptr_N"/>
</dbReference>
<dbReference type="InterPro" id="IPR036412">
    <property type="entry name" value="HAD-like_sf"/>
</dbReference>
<dbReference type="STRING" id="696281.Desru_1041"/>
<gene>
    <name evidence="14" type="ordered locus">Desru_1041</name>
</gene>
<dbReference type="Pfam" id="PF00690">
    <property type="entry name" value="Cation_ATPase_N"/>
    <property type="match status" value="1"/>
</dbReference>
<dbReference type="Gene3D" id="3.40.50.1000">
    <property type="entry name" value="HAD superfamily/HAD-like"/>
    <property type="match status" value="2"/>
</dbReference>
<dbReference type="PANTHER" id="PTHR43294">
    <property type="entry name" value="SODIUM/POTASSIUM-TRANSPORTING ATPASE SUBUNIT ALPHA"/>
    <property type="match status" value="1"/>
</dbReference>
<protein>
    <submittedName>
        <fullName evidence="14">ATPase, P-type (Transporting), HAD superfamily, subfamily IC</fullName>
    </submittedName>
</protein>
<dbReference type="SMART" id="SM00831">
    <property type="entry name" value="Cation_ATPase_N"/>
    <property type="match status" value="1"/>
</dbReference>
<evidence type="ECO:0000259" key="13">
    <source>
        <dbReference type="SMART" id="SM00831"/>
    </source>
</evidence>
<dbReference type="PRINTS" id="PR00120">
    <property type="entry name" value="HATPASE"/>
</dbReference>
<feature type="transmembrane region" description="Helical" evidence="12">
    <location>
        <begin position="1465"/>
        <end position="1485"/>
    </location>
</feature>
<feature type="transmembrane region" description="Helical" evidence="12">
    <location>
        <begin position="914"/>
        <end position="938"/>
    </location>
</feature>
<dbReference type="Proteomes" id="UP000009234">
    <property type="component" value="Chromosome"/>
</dbReference>
<dbReference type="HOGENOM" id="CLU_002867_1_0_9"/>
<dbReference type="Pfam" id="PF19991">
    <property type="entry name" value="HMA_2"/>
    <property type="match status" value="1"/>
</dbReference>
<keyword evidence="8" id="KW-0460">Magnesium</keyword>
<evidence type="ECO:0000256" key="2">
    <source>
        <dbReference type="ARBA" id="ARBA00005675"/>
    </source>
</evidence>
<dbReference type="InterPro" id="IPR006068">
    <property type="entry name" value="ATPase_P-typ_cation-transptr_C"/>
</dbReference>
<dbReference type="PROSITE" id="PS00154">
    <property type="entry name" value="ATPASE_E1_E2"/>
    <property type="match status" value="1"/>
</dbReference>
<dbReference type="Gene3D" id="3.40.1110.10">
    <property type="entry name" value="Calcium-transporting ATPase, cytoplasmic domain N"/>
    <property type="match status" value="2"/>
</dbReference>
<dbReference type="GO" id="GO:0016887">
    <property type="term" value="F:ATP hydrolysis activity"/>
    <property type="evidence" value="ECO:0007669"/>
    <property type="project" value="InterPro"/>
</dbReference>
<dbReference type="InterPro" id="IPR023214">
    <property type="entry name" value="HAD_sf"/>
</dbReference>
<keyword evidence="3" id="KW-1003">Cell membrane</keyword>
<evidence type="ECO:0000256" key="10">
    <source>
        <dbReference type="ARBA" id="ARBA00022989"/>
    </source>
</evidence>
<dbReference type="NCBIfam" id="TIGR01494">
    <property type="entry name" value="ATPase_P-type"/>
    <property type="match status" value="2"/>
</dbReference>
<evidence type="ECO:0000256" key="6">
    <source>
        <dbReference type="ARBA" id="ARBA00022741"/>
    </source>
</evidence>
<keyword evidence="6" id="KW-0547">Nucleotide-binding</keyword>
<dbReference type="InterPro" id="IPR018303">
    <property type="entry name" value="ATPase_P-typ_P_site"/>
</dbReference>
<dbReference type="eggNOG" id="COG0474">
    <property type="taxonomic scope" value="Bacteria"/>
</dbReference>
<dbReference type="Pfam" id="PF00122">
    <property type="entry name" value="E1-E2_ATPase"/>
    <property type="match status" value="1"/>
</dbReference>
<dbReference type="Pfam" id="PF13246">
    <property type="entry name" value="Cation_ATPase"/>
    <property type="match status" value="1"/>
</dbReference>
<dbReference type="InterPro" id="IPR044492">
    <property type="entry name" value="P_typ_ATPase_HD_dom"/>
</dbReference>
<evidence type="ECO:0000256" key="4">
    <source>
        <dbReference type="ARBA" id="ARBA00022553"/>
    </source>
</evidence>
<dbReference type="SUPFAM" id="SSF81660">
    <property type="entry name" value="Metal cation-transporting ATPase, ATP-binding domain N"/>
    <property type="match status" value="1"/>
</dbReference>
<dbReference type="InterPro" id="IPR023299">
    <property type="entry name" value="ATPase_P-typ_cyto_dom_N"/>
</dbReference>
<dbReference type="SUPFAM" id="SSF81665">
    <property type="entry name" value="Calcium ATPase, transmembrane domain M"/>
    <property type="match status" value="1"/>
</dbReference>
<reference evidence="14 15" key="2">
    <citation type="journal article" date="2012" name="Stand. Genomic Sci.">
        <title>Complete genome sequence of the sulfate-reducing firmicute Desulfotomaculum ruminis type strain (DL(T)).</title>
        <authorList>
            <person name="Spring S."/>
            <person name="Visser M."/>
            <person name="Lu M."/>
            <person name="Copeland A."/>
            <person name="Lapidus A."/>
            <person name="Lucas S."/>
            <person name="Cheng J.F."/>
            <person name="Han C."/>
            <person name="Tapia R."/>
            <person name="Goodwin L.A."/>
            <person name="Pitluck S."/>
            <person name="Ivanova N."/>
            <person name="Land M."/>
            <person name="Hauser L."/>
            <person name="Larimer F."/>
            <person name="Rohde M."/>
            <person name="Goker M."/>
            <person name="Detter J.C."/>
            <person name="Kyrpides N.C."/>
            <person name="Woyke T."/>
            <person name="Schaap P.J."/>
            <person name="Plugge C.M."/>
            <person name="Muyzer G."/>
            <person name="Kuever J."/>
            <person name="Pereira I.A."/>
            <person name="Parshina S.N."/>
            <person name="Bernier-Latmani R."/>
            <person name="Stams A.J."/>
            <person name="Klenk H.P."/>
        </authorList>
    </citation>
    <scope>NUCLEOTIDE SEQUENCE [LARGE SCALE GENOMIC DNA]</scope>
    <source>
        <strain evidence="15">ATCC 23193 / DSM 2154 / NCIB 8452 / DL</strain>
    </source>
</reference>
<feature type="transmembrane region" description="Helical" evidence="12">
    <location>
        <begin position="1359"/>
        <end position="1379"/>
    </location>
</feature>
<reference evidence="15" key="1">
    <citation type="submission" date="2011-05" db="EMBL/GenBank/DDBJ databases">
        <title>Complete sequence of Desulfotomaculum ruminis DSM 2154.</title>
        <authorList>
            <person name="Lucas S."/>
            <person name="Copeland A."/>
            <person name="Lapidus A."/>
            <person name="Cheng J.-F."/>
            <person name="Goodwin L."/>
            <person name="Pitluck S."/>
            <person name="Lu M."/>
            <person name="Detter J.C."/>
            <person name="Han C."/>
            <person name="Tapia R."/>
            <person name="Land M."/>
            <person name="Hauser L."/>
            <person name="Kyrpides N."/>
            <person name="Ivanova N."/>
            <person name="Mikhailova N."/>
            <person name="Pagani I."/>
            <person name="Stams A.J.M."/>
            <person name="Plugge C.M."/>
            <person name="Muyzer G."/>
            <person name="Kuever J."/>
            <person name="Parshina S.N."/>
            <person name="Ivanova A.E."/>
            <person name="Nazina T.N."/>
            <person name="Brambilla E."/>
            <person name="Spring S."/>
            <person name="Klenk H.-P."/>
            <person name="Woyke T."/>
        </authorList>
    </citation>
    <scope>NUCLEOTIDE SEQUENCE [LARGE SCALE GENOMIC DNA]</scope>
    <source>
        <strain evidence="15">ATCC 23193 / DSM 2154 / NCIB 8452 / DL</strain>
    </source>
</reference>
<evidence type="ECO:0000256" key="3">
    <source>
        <dbReference type="ARBA" id="ARBA00022475"/>
    </source>
</evidence>
<evidence type="ECO:0000256" key="1">
    <source>
        <dbReference type="ARBA" id="ARBA00004651"/>
    </source>
</evidence>
<dbReference type="PRINTS" id="PR00119">
    <property type="entry name" value="CATATPASE"/>
</dbReference>
<dbReference type="Gene3D" id="2.70.150.10">
    <property type="entry name" value="Calcium-transporting ATPase, cytoplasmic transduction domain A"/>
    <property type="match status" value="1"/>
</dbReference>
<dbReference type="EMBL" id="CP002780">
    <property type="protein sequence ID" value="AEG59316.1"/>
    <property type="molecule type" value="Genomic_DNA"/>
</dbReference>